<feature type="chain" id="PRO_5046518096" evidence="2">
    <location>
        <begin position="22"/>
        <end position="181"/>
    </location>
</feature>
<feature type="domain" description="PRC-barrel" evidence="3">
    <location>
        <begin position="64"/>
        <end position="113"/>
    </location>
</feature>
<evidence type="ECO:0000256" key="1">
    <source>
        <dbReference type="SAM" id="MobiDB-lite"/>
    </source>
</evidence>
<dbReference type="RefSeq" id="WP_377376641.1">
    <property type="nucleotide sequence ID" value="NZ_JBHSSW010000005.1"/>
</dbReference>
<organism evidence="4 5">
    <name type="scientific">Ponticaulis profundi</name>
    <dbReference type="NCBI Taxonomy" id="2665222"/>
    <lineage>
        <taxon>Bacteria</taxon>
        <taxon>Pseudomonadati</taxon>
        <taxon>Pseudomonadota</taxon>
        <taxon>Alphaproteobacteria</taxon>
        <taxon>Hyphomonadales</taxon>
        <taxon>Hyphomonadaceae</taxon>
        <taxon>Ponticaulis</taxon>
    </lineage>
</organism>
<protein>
    <submittedName>
        <fullName evidence="4">PRC-barrel domain-containing protein</fullName>
    </submittedName>
</protein>
<evidence type="ECO:0000256" key="2">
    <source>
        <dbReference type="SAM" id="SignalP"/>
    </source>
</evidence>
<gene>
    <name evidence="4" type="ORF">ACFQDM_05680</name>
</gene>
<proteinExistence type="predicted"/>
<evidence type="ECO:0000313" key="5">
    <source>
        <dbReference type="Proteomes" id="UP001596303"/>
    </source>
</evidence>
<name>A0ABW1S8K7_9PROT</name>
<dbReference type="Pfam" id="PF05239">
    <property type="entry name" value="PRC"/>
    <property type="match status" value="1"/>
</dbReference>
<keyword evidence="5" id="KW-1185">Reference proteome</keyword>
<comment type="caution">
    <text evidence="4">The sequence shown here is derived from an EMBL/GenBank/DDBJ whole genome shotgun (WGS) entry which is preliminary data.</text>
</comment>
<feature type="compositionally biased region" description="Basic and acidic residues" evidence="1">
    <location>
        <begin position="22"/>
        <end position="35"/>
    </location>
</feature>
<dbReference type="EMBL" id="JBHSSW010000005">
    <property type="protein sequence ID" value="MFC6197557.1"/>
    <property type="molecule type" value="Genomic_DNA"/>
</dbReference>
<feature type="signal peptide" evidence="2">
    <location>
        <begin position="1"/>
        <end position="21"/>
    </location>
</feature>
<dbReference type="SUPFAM" id="SSF50346">
    <property type="entry name" value="PRC-barrel domain"/>
    <property type="match status" value="1"/>
</dbReference>
<sequence>MKNILMTTSLMVALASPAAFAGDKDKKHDDMKPKAEISSSAAYDVETTGEMDTAELLPGEFTDDHDWVGKTVYDADMVNVGEVERIAFDEAGEVNTIIIETGGVLDVGGEEVVASASQFDVVISQGDESDAEIQLAMTADQMAELPRFDEDSVSDYPLSDDDLIDEDVEMDLDAEEAVKVD</sequence>
<feature type="region of interest" description="Disordered" evidence="1">
    <location>
        <begin position="22"/>
        <end position="44"/>
    </location>
</feature>
<keyword evidence="2" id="KW-0732">Signal</keyword>
<reference evidence="5" key="1">
    <citation type="journal article" date="2019" name="Int. J. Syst. Evol. Microbiol.">
        <title>The Global Catalogue of Microorganisms (GCM) 10K type strain sequencing project: providing services to taxonomists for standard genome sequencing and annotation.</title>
        <authorList>
            <consortium name="The Broad Institute Genomics Platform"/>
            <consortium name="The Broad Institute Genome Sequencing Center for Infectious Disease"/>
            <person name="Wu L."/>
            <person name="Ma J."/>
        </authorList>
    </citation>
    <scope>NUCLEOTIDE SEQUENCE [LARGE SCALE GENOMIC DNA]</scope>
    <source>
        <strain evidence="5">CGMCC-1.15741</strain>
    </source>
</reference>
<dbReference type="InterPro" id="IPR011033">
    <property type="entry name" value="PRC_barrel-like_sf"/>
</dbReference>
<accession>A0ABW1S8K7</accession>
<dbReference type="InterPro" id="IPR027275">
    <property type="entry name" value="PRC-brl_dom"/>
</dbReference>
<dbReference type="Gene3D" id="2.30.30.240">
    <property type="entry name" value="PRC-barrel domain"/>
    <property type="match status" value="1"/>
</dbReference>
<evidence type="ECO:0000259" key="3">
    <source>
        <dbReference type="Pfam" id="PF05239"/>
    </source>
</evidence>
<dbReference type="Proteomes" id="UP001596303">
    <property type="component" value="Unassembled WGS sequence"/>
</dbReference>
<evidence type="ECO:0000313" key="4">
    <source>
        <dbReference type="EMBL" id="MFC6197557.1"/>
    </source>
</evidence>